<evidence type="ECO:0008006" key="3">
    <source>
        <dbReference type="Google" id="ProtNLM"/>
    </source>
</evidence>
<comment type="caution">
    <text evidence="1">The sequence shown here is derived from an EMBL/GenBank/DDBJ whole genome shotgun (WGS) entry which is preliminary data.</text>
</comment>
<reference evidence="1" key="1">
    <citation type="submission" date="2018-11" db="EMBL/GenBank/DDBJ databases">
        <authorList>
            <person name="Alioto T."/>
            <person name="Alioto T."/>
        </authorList>
    </citation>
    <scope>NUCLEOTIDE SEQUENCE</scope>
</reference>
<dbReference type="Proteomes" id="UP000596742">
    <property type="component" value="Unassembled WGS sequence"/>
</dbReference>
<accession>A0A8B6GPW0</accession>
<proteinExistence type="predicted"/>
<evidence type="ECO:0000313" key="1">
    <source>
        <dbReference type="EMBL" id="VDI67111.1"/>
    </source>
</evidence>
<dbReference type="AlphaFoldDB" id="A0A8B6GPW0"/>
<dbReference type="OrthoDB" id="5958466at2759"/>
<gene>
    <name evidence="1" type="ORF">MGAL_10B059415</name>
</gene>
<protein>
    <recommendedName>
        <fullName evidence="3">DZIP3-like HEPN domain-containing protein</fullName>
    </recommendedName>
</protein>
<sequence>MFCEIGGSLIFCEIGGGLISCEIGGGLISCEMRGVLILYEIGGGLIFCEIRGGLILYEIGGGLILYKIGGGLILYKIGGGLIFCEFRGGLILFENGLSRGSEESSETNSKTETTSKNINVSTKVHCIFKGEMGTFSNVSEESTRPGSFTGLTKEEFYFAKMGMTVLNILTNVLYDLLKQDKLFVRARSDCDITYLYSEHRRINKHIPSNGWGGPWQHIQSTDTSIGDDIERIRLTRNELFHSETFTLTEKRYTDLCKILDDLLSRFDLHNKPAKLYIYHFNEIIARAISEEEVKVVHRQIENKVQSEMAVEVEIEHQVNIEPH</sequence>
<name>A0A8B6GPW0_MYTGA</name>
<dbReference type="EMBL" id="UYJE01008768">
    <property type="protein sequence ID" value="VDI67111.1"/>
    <property type="molecule type" value="Genomic_DNA"/>
</dbReference>
<organism evidence="1 2">
    <name type="scientific">Mytilus galloprovincialis</name>
    <name type="common">Mediterranean mussel</name>
    <dbReference type="NCBI Taxonomy" id="29158"/>
    <lineage>
        <taxon>Eukaryota</taxon>
        <taxon>Metazoa</taxon>
        <taxon>Spiralia</taxon>
        <taxon>Lophotrochozoa</taxon>
        <taxon>Mollusca</taxon>
        <taxon>Bivalvia</taxon>
        <taxon>Autobranchia</taxon>
        <taxon>Pteriomorphia</taxon>
        <taxon>Mytilida</taxon>
        <taxon>Mytiloidea</taxon>
        <taxon>Mytilidae</taxon>
        <taxon>Mytilinae</taxon>
        <taxon>Mytilus</taxon>
    </lineage>
</organism>
<keyword evidence="2" id="KW-1185">Reference proteome</keyword>
<evidence type="ECO:0000313" key="2">
    <source>
        <dbReference type="Proteomes" id="UP000596742"/>
    </source>
</evidence>